<evidence type="ECO:0008006" key="3">
    <source>
        <dbReference type="Google" id="ProtNLM"/>
    </source>
</evidence>
<accession>A0A0A1SUR1</accession>
<dbReference type="AlphaFoldDB" id="A0A0A1SUR1"/>
<gene>
    <name evidence="1" type="ORF">VHEMI02067</name>
</gene>
<evidence type="ECO:0000313" key="1">
    <source>
        <dbReference type="EMBL" id="CEJ81971.1"/>
    </source>
</evidence>
<sequence length="75" mass="9130">MYQFVERWRSRCESKANELNLWNRYLYINYCKEDQDPFAGYGEENKLRLKAIQEKVDPLGLFTKDGLNRGYFKLR</sequence>
<evidence type="ECO:0000313" key="2">
    <source>
        <dbReference type="Proteomes" id="UP000039046"/>
    </source>
</evidence>
<dbReference type="HOGENOM" id="CLU_2672859_0_0_1"/>
<dbReference type="EMBL" id="CDHN01000001">
    <property type="protein sequence ID" value="CEJ81971.1"/>
    <property type="molecule type" value="Genomic_DNA"/>
</dbReference>
<protein>
    <recommendedName>
        <fullName evidence="3">Berberine/berberine-like domain-containing protein</fullName>
    </recommendedName>
</protein>
<organism evidence="1 2">
    <name type="scientific">[Torrubiella] hemipterigena</name>
    <dbReference type="NCBI Taxonomy" id="1531966"/>
    <lineage>
        <taxon>Eukaryota</taxon>
        <taxon>Fungi</taxon>
        <taxon>Dikarya</taxon>
        <taxon>Ascomycota</taxon>
        <taxon>Pezizomycotina</taxon>
        <taxon>Sordariomycetes</taxon>
        <taxon>Hypocreomycetidae</taxon>
        <taxon>Hypocreales</taxon>
        <taxon>Clavicipitaceae</taxon>
        <taxon>Clavicipitaceae incertae sedis</taxon>
        <taxon>'Torrubiella' clade</taxon>
    </lineage>
</organism>
<dbReference type="OrthoDB" id="2151789at2759"/>
<reference evidence="1 2" key="1">
    <citation type="journal article" date="2015" name="Genome Announc.">
        <title>Draft Genome Sequence and Gene Annotation of the Entomopathogenic Fungus Verticillium hemipterigenum.</title>
        <authorList>
            <person name="Horn F."/>
            <person name="Habel A."/>
            <person name="Scharf D.H."/>
            <person name="Dworschak J."/>
            <person name="Brakhage A.A."/>
            <person name="Guthke R."/>
            <person name="Hertweck C."/>
            <person name="Linde J."/>
        </authorList>
    </citation>
    <scope>NUCLEOTIDE SEQUENCE [LARGE SCALE GENOMIC DNA]</scope>
</reference>
<keyword evidence="2" id="KW-1185">Reference proteome</keyword>
<proteinExistence type="predicted"/>
<dbReference type="Proteomes" id="UP000039046">
    <property type="component" value="Unassembled WGS sequence"/>
</dbReference>
<dbReference type="STRING" id="1531966.A0A0A1SUR1"/>
<name>A0A0A1SUR1_9HYPO</name>